<dbReference type="PROSITE" id="PS50280">
    <property type="entry name" value="SET"/>
    <property type="match status" value="1"/>
</dbReference>
<evidence type="ECO:0000259" key="20">
    <source>
        <dbReference type="PROSITE" id="PS50102"/>
    </source>
</evidence>
<dbReference type="EMBL" id="CAHR02000016">
    <property type="protein sequence ID" value="CCG80850.1"/>
    <property type="molecule type" value="Genomic_DNA"/>
</dbReference>
<evidence type="ECO:0000256" key="16">
    <source>
        <dbReference type="ARBA" id="ARBA00049129"/>
    </source>
</evidence>
<dbReference type="PANTHER" id="PTHR45814:SF2">
    <property type="entry name" value="HISTONE-LYSINE N-METHYLTRANSFERASE SETD1"/>
    <property type="match status" value="1"/>
</dbReference>
<dbReference type="Proteomes" id="UP000013776">
    <property type="component" value="Unassembled WGS sequence"/>
</dbReference>
<evidence type="ECO:0000256" key="7">
    <source>
        <dbReference type="ARBA" id="ARBA00022679"/>
    </source>
</evidence>
<dbReference type="Pfam" id="PF11767">
    <property type="entry name" value="SET_assoc"/>
    <property type="match status" value="1"/>
</dbReference>
<dbReference type="SUPFAM" id="SSF82199">
    <property type="entry name" value="SET domain"/>
    <property type="match status" value="1"/>
</dbReference>
<comment type="subcellular location">
    <subcellularLocation>
        <location evidence="2">Chromosome</location>
    </subcellularLocation>
    <subcellularLocation>
        <location evidence="1 17">Nucleus</location>
    </subcellularLocation>
</comment>
<evidence type="ECO:0000256" key="10">
    <source>
        <dbReference type="ARBA" id="ARBA00022884"/>
    </source>
</evidence>
<dbReference type="InterPro" id="IPR003616">
    <property type="entry name" value="Post-SET_dom"/>
</dbReference>
<evidence type="ECO:0000313" key="23">
    <source>
        <dbReference type="EMBL" id="CCG80850.1"/>
    </source>
</evidence>
<dbReference type="GO" id="GO:0048188">
    <property type="term" value="C:Set1C/COMPASS complex"/>
    <property type="evidence" value="ECO:0007669"/>
    <property type="project" value="InterPro"/>
</dbReference>
<feature type="compositionally biased region" description="Polar residues" evidence="19">
    <location>
        <begin position="182"/>
        <end position="196"/>
    </location>
</feature>
<dbReference type="SUPFAM" id="SSF54928">
    <property type="entry name" value="RNA-binding domain, RBD"/>
    <property type="match status" value="1"/>
</dbReference>
<dbReference type="eggNOG" id="KOG1080">
    <property type="taxonomic scope" value="Eukaryota"/>
</dbReference>
<dbReference type="CDD" id="cd19169">
    <property type="entry name" value="SET_SETD1"/>
    <property type="match status" value="1"/>
</dbReference>
<evidence type="ECO:0000256" key="4">
    <source>
        <dbReference type="ARBA" id="ARBA00015839"/>
    </source>
</evidence>
<dbReference type="InterPro" id="IPR024636">
    <property type="entry name" value="SET_assoc"/>
</dbReference>
<feature type="region of interest" description="Disordered" evidence="19">
    <location>
        <begin position="456"/>
        <end position="548"/>
    </location>
</feature>
<dbReference type="GO" id="GO:0005694">
    <property type="term" value="C:chromosome"/>
    <property type="evidence" value="ECO:0007669"/>
    <property type="project" value="UniProtKB-SubCell"/>
</dbReference>
<dbReference type="PANTHER" id="PTHR45814">
    <property type="entry name" value="HISTONE-LYSINE N-METHYLTRANSFERASE SETD1"/>
    <property type="match status" value="1"/>
</dbReference>
<dbReference type="GO" id="GO:0003723">
    <property type="term" value="F:RNA binding"/>
    <property type="evidence" value="ECO:0007669"/>
    <property type="project" value="UniProtKB-UniRule"/>
</dbReference>
<evidence type="ECO:0000256" key="3">
    <source>
        <dbReference type="ARBA" id="ARBA00012182"/>
    </source>
</evidence>
<dbReference type="InterPro" id="IPR046341">
    <property type="entry name" value="SET_dom_sf"/>
</dbReference>
<dbReference type="SMART" id="SM01291">
    <property type="entry name" value="N-SET"/>
    <property type="match status" value="1"/>
</dbReference>
<dbReference type="Pfam" id="PF00856">
    <property type="entry name" value="SET"/>
    <property type="match status" value="1"/>
</dbReference>
<evidence type="ECO:0000256" key="5">
    <source>
        <dbReference type="ARBA" id="ARBA00022454"/>
    </source>
</evidence>
<protein>
    <recommendedName>
        <fullName evidence="4 17">Histone-lysine N-methyltransferase, H3 lysine-4 specific</fullName>
        <ecNumber evidence="3 17">2.1.1.354</ecNumber>
    </recommendedName>
</protein>
<evidence type="ECO:0000256" key="15">
    <source>
        <dbReference type="ARBA" id="ARBA00047583"/>
    </source>
</evidence>
<dbReference type="InterPro" id="IPR012677">
    <property type="entry name" value="Nucleotide-bd_a/b_plait_sf"/>
</dbReference>
<dbReference type="SMART" id="SM00508">
    <property type="entry name" value="PostSET"/>
    <property type="match status" value="1"/>
</dbReference>
<dbReference type="PIRSF" id="PIRSF037104">
    <property type="entry name" value="Histone_H3-K4_mtfrase_Set1_fun"/>
    <property type="match status" value="1"/>
</dbReference>
<feature type="domain" description="Post-SET" evidence="22">
    <location>
        <begin position="970"/>
        <end position="986"/>
    </location>
</feature>
<dbReference type="InterPro" id="IPR037841">
    <property type="entry name" value="SET_SETD1A/B"/>
</dbReference>
<keyword evidence="9 17" id="KW-0156">Chromatin regulator</keyword>
<evidence type="ECO:0000259" key="21">
    <source>
        <dbReference type="PROSITE" id="PS50280"/>
    </source>
</evidence>
<dbReference type="InterPro" id="IPR024657">
    <property type="entry name" value="COMPASS_Set1_N-SET"/>
</dbReference>
<feature type="domain" description="SET" evidence="21">
    <location>
        <begin position="847"/>
        <end position="964"/>
    </location>
</feature>
<evidence type="ECO:0000256" key="1">
    <source>
        <dbReference type="ARBA" id="ARBA00004123"/>
    </source>
</evidence>
<evidence type="ECO:0000256" key="12">
    <source>
        <dbReference type="ARBA" id="ARBA00023163"/>
    </source>
</evidence>
<comment type="catalytic activity">
    <reaction evidence="16">
        <text>N(6),N(6)-dimethyl-L-lysyl(4)-[histone H3] + S-adenosyl-L-methionine = N(6),N(6),N(6)-trimethyl-L-lysyl(4)-[histone H3] + S-adenosyl-L-homocysteine + H(+)</text>
        <dbReference type="Rhea" id="RHEA:60272"/>
        <dbReference type="Rhea" id="RHEA-COMP:15537"/>
        <dbReference type="Rhea" id="RHEA-COMP:15540"/>
        <dbReference type="ChEBI" id="CHEBI:15378"/>
        <dbReference type="ChEBI" id="CHEBI:57856"/>
        <dbReference type="ChEBI" id="CHEBI:59789"/>
        <dbReference type="ChEBI" id="CHEBI:61961"/>
        <dbReference type="ChEBI" id="CHEBI:61976"/>
    </reaction>
</comment>
<keyword evidence="12" id="KW-0804">Transcription</keyword>
<evidence type="ECO:0000256" key="14">
    <source>
        <dbReference type="ARBA" id="ARBA00047571"/>
    </source>
</evidence>
<dbReference type="SMART" id="SM00317">
    <property type="entry name" value="SET"/>
    <property type="match status" value="1"/>
</dbReference>
<dbReference type="OrthoDB" id="308383at2759"/>
<dbReference type="PROSITE" id="PS50868">
    <property type="entry name" value="POST_SET"/>
    <property type="match status" value="1"/>
</dbReference>
<evidence type="ECO:0000256" key="6">
    <source>
        <dbReference type="ARBA" id="ARBA00022603"/>
    </source>
</evidence>
<evidence type="ECO:0000313" key="24">
    <source>
        <dbReference type="Proteomes" id="UP000013776"/>
    </source>
</evidence>
<comment type="catalytic activity">
    <reaction evidence="14 17">
        <text>L-lysyl(4)-[histone H3] + 3 S-adenosyl-L-methionine = N(6),N(6),N(6)-trimethyl-L-lysyl(4)-[histone H3] + 3 S-adenosyl-L-homocysteine + 3 H(+)</text>
        <dbReference type="Rhea" id="RHEA:60260"/>
        <dbReference type="Rhea" id="RHEA-COMP:15537"/>
        <dbReference type="Rhea" id="RHEA-COMP:15547"/>
        <dbReference type="ChEBI" id="CHEBI:15378"/>
        <dbReference type="ChEBI" id="CHEBI:29969"/>
        <dbReference type="ChEBI" id="CHEBI:57856"/>
        <dbReference type="ChEBI" id="CHEBI:59789"/>
        <dbReference type="ChEBI" id="CHEBI:61961"/>
        <dbReference type="EC" id="2.1.1.354"/>
    </reaction>
</comment>
<dbReference type="STRING" id="1097556.R4XBY2"/>
<dbReference type="InterPro" id="IPR001214">
    <property type="entry name" value="SET_dom"/>
</dbReference>
<dbReference type="EC" id="2.1.1.354" evidence="3 17"/>
<dbReference type="InterPro" id="IPR044570">
    <property type="entry name" value="Set1-like"/>
</dbReference>
<proteinExistence type="predicted"/>
<gene>
    <name evidence="23" type="ORF">TAPDE_000493</name>
</gene>
<keyword evidence="13 17" id="KW-0539">Nucleus</keyword>
<keyword evidence="6 17" id="KW-0489">Methyltransferase</keyword>
<keyword evidence="10 18" id="KW-0694">RNA-binding</keyword>
<dbReference type="InterPro" id="IPR035979">
    <property type="entry name" value="RBD_domain_sf"/>
</dbReference>
<organism evidence="23 24">
    <name type="scientific">Taphrina deformans (strain PYCC 5710 / ATCC 11124 / CBS 356.35 / IMI 108563 / JCM 9778 / NBRC 8474)</name>
    <name type="common">Peach leaf curl fungus</name>
    <name type="synonym">Lalaria deformans</name>
    <dbReference type="NCBI Taxonomy" id="1097556"/>
    <lineage>
        <taxon>Eukaryota</taxon>
        <taxon>Fungi</taxon>
        <taxon>Dikarya</taxon>
        <taxon>Ascomycota</taxon>
        <taxon>Taphrinomycotina</taxon>
        <taxon>Taphrinomycetes</taxon>
        <taxon>Taphrinales</taxon>
        <taxon>Taphrinaceae</taxon>
        <taxon>Taphrina</taxon>
    </lineage>
</organism>
<evidence type="ECO:0000256" key="18">
    <source>
        <dbReference type="PROSITE-ProRule" id="PRU00176"/>
    </source>
</evidence>
<feature type="region of interest" description="Disordered" evidence="19">
    <location>
        <begin position="178"/>
        <end position="238"/>
    </location>
</feature>
<comment type="subunit">
    <text evidence="17">Component of the COMPASS (Set1C) complex.</text>
</comment>
<evidence type="ECO:0000256" key="11">
    <source>
        <dbReference type="ARBA" id="ARBA00023015"/>
    </source>
</evidence>
<keyword evidence="5 17" id="KW-0158">Chromosome</keyword>
<feature type="compositionally biased region" description="Acidic residues" evidence="19">
    <location>
        <begin position="485"/>
        <end position="499"/>
    </location>
</feature>
<dbReference type="Gene3D" id="2.170.270.10">
    <property type="entry name" value="SET domain"/>
    <property type="match status" value="1"/>
</dbReference>
<dbReference type="PROSITE" id="PS50102">
    <property type="entry name" value="RRM"/>
    <property type="match status" value="1"/>
</dbReference>
<feature type="domain" description="RRM" evidence="20">
    <location>
        <begin position="64"/>
        <end position="150"/>
    </location>
</feature>
<name>R4XBY2_TAPDE</name>
<evidence type="ECO:0000256" key="19">
    <source>
        <dbReference type="SAM" id="MobiDB-lite"/>
    </source>
</evidence>
<keyword evidence="7 17" id="KW-0808">Transferase</keyword>
<keyword evidence="8 17" id="KW-0949">S-adenosyl-L-methionine</keyword>
<dbReference type="Pfam" id="PF00076">
    <property type="entry name" value="RRM_1"/>
    <property type="match status" value="1"/>
</dbReference>
<dbReference type="InterPro" id="IPR000504">
    <property type="entry name" value="RRM_dom"/>
</dbReference>
<evidence type="ECO:0000256" key="17">
    <source>
        <dbReference type="PIRNR" id="PIRNR037104"/>
    </source>
</evidence>
<feature type="compositionally biased region" description="Basic and acidic residues" evidence="19">
    <location>
        <begin position="461"/>
        <end position="478"/>
    </location>
</feature>
<keyword evidence="24" id="KW-1185">Reference proteome</keyword>
<dbReference type="PROSITE" id="PS51572">
    <property type="entry name" value="SAM_MT43_1"/>
    <property type="match status" value="1"/>
</dbReference>
<dbReference type="Gene3D" id="3.30.70.330">
    <property type="match status" value="1"/>
</dbReference>
<dbReference type="GO" id="GO:0140999">
    <property type="term" value="F:histone H3K4 trimethyltransferase activity"/>
    <property type="evidence" value="ECO:0007669"/>
    <property type="project" value="UniProtKB-EC"/>
</dbReference>
<sequence>MQSVSQPILTRANAIKAEPISVIDPRKSREYASKVVKGKKKYRPELRQLQWPRDENSVGPGPPTSILISELSVLTTNHEIANQFRSFGEMSETKLQVDPSNGASLGLCRVTYRKSRSNHRAASDAAKNAVQKMHGAKLGGQILKVEFDDDGKLCDDSIRSILEQRKQAEQLASEVNHKVVQVPSNPKASSTASSVPTGPKAMLPSSRETSRSTHRDASPRTDKSIRTEKTTEIKKYGKDSSFRARDMSKISSGTSETNKRLGHYAYIFIPGKVLPLHKVTAQELQIHFSGKRTEDIFTDPYGFYVLFENDEVATRAHKIMDKSTFLGYRLYMELHKAKRASTIIHEKPLGGAFKKTFQPVKATVDPIMEATTRVIKELQDVFMRDLRNRVTGPILLDFLDPANFKHLSQSEDVTVTNQLNSTVLKTTTEHIKLDDNEDKTHIKKLSQVLSHIPRFKKKRALPRDTGRMRVNHRMDHHTMYAANSDESDRDEDEEEDDESLEKHSDRPSSVAASIEMDEDGSNTPLEKSKKKIRDMNQASGPRLKDLSAEDILDTEELVGSPDSGIGDHGLKDILSPKPQSKPISHKRRIVDFTSSEEEDEPHVEKSLPLDDLIHSSKADNILEQTVLSNQPTDICAVELNESQPVPGRKQKLLNKAKISAIAKPITIKERNPSPESDEESEIEDVGPVLEPDDLHLEDEVVLDIDGIQNIVKDDEDFYFLQSVLKHESIADVKNVTLWAWRQKESKASHADGYKGVTKLPKDTGYNRVNSTGSAKTEGYYSIPDIEKSFYLPNRNRAVVTEPGLNNSSSRMNRANNRRQAAGIEAQRQTLEAQTDLLRFNALKSRKKQLKFSRSAIHDWGLYALEHIERGDMVIEYVGEIIRQQVADHREKRYERQGIGSSYLFRIDEDTVIDATKCGNIARFINHSCDPSCTAKIITVYGQKKIVIYAQRDIGLGEEITYDYKFPLEDEKIPCLCGSPICRKFLN</sequence>
<feature type="compositionally biased region" description="Basic and acidic residues" evidence="19">
    <location>
        <begin position="208"/>
        <end position="238"/>
    </location>
</feature>
<evidence type="ECO:0000259" key="22">
    <source>
        <dbReference type="PROSITE" id="PS50868"/>
    </source>
</evidence>
<dbReference type="VEuPathDB" id="FungiDB:TAPDE_000493"/>
<comment type="caution">
    <text evidence="23">The sequence shown here is derived from an EMBL/GenBank/DDBJ whole genome shotgun (WGS) entry which is preliminary data.</text>
</comment>
<reference evidence="23 24" key="1">
    <citation type="journal article" date="2013" name="MBio">
        <title>Genome sequencing of the plant pathogen Taphrina deformans, the causal agent of peach leaf curl.</title>
        <authorList>
            <person name="Cisse O.H."/>
            <person name="Almeida J.M.G.C.F."/>
            <person name="Fonseca A."/>
            <person name="Kumar A.A."/>
            <person name="Salojaervi J."/>
            <person name="Overmyer K."/>
            <person name="Hauser P.M."/>
            <person name="Pagni M."/>
        </authorList>
    </citation>
    <scope>NUCLEOTIDE SEQUENCE [LARGE SCALE GENOMIC DNA]</scope>
    <source>
        <strain evidence="24">PYCC 5710 / ATCC 11124 / CBS 356.35 / IMI 108563 / JCM 9778 / NBRC 8474</strain>
    </source>
</reference>
<dbReference type="InterPro" id="IPR017111">
    <property type="entry name" value="Set1_fungi"/>
</dbReference>
<evidence type="ECO:0000256" key="9">
    <source>
        <dbReference type="ARBA" id="ARBA00022853"/>
    </source>
</evidence>
<keyword evidence="11" id="KW-0805">Transcription regulation</keyword>
<dbReference type="SMART" id="SM00360">
    <property type="entry name" value="RRM"/>
    <property type="match status" value="1"/>
</dbReference>
<evidence type="ECO:0000256" key="13">
    <source>
        <dbReference type="ARBA" id="ARBA00023242"/>
    </source>
</evidence>
<dbReference type="GO" id="GO:0032259">
    <property type="term" value="P:methylation"/>
    <property type="evidence" value="ECO:0007669"/>
    <property type="project" value="UniProtKB-KW"/>
</dbReference>
<dbReference type="Pfam" id="PF11764">
    <property type="entry name" value="N-SET"/>
    <property type="match status" value="2"/>
</dbReference>
<comment type="function">
    <text evidence="17">Catalytic component of the COMPASS (Set1C) complex that specifically mono-, di- and trimethylates histone H3 to form H3K4me1/2/3. COMPASS recognizes ubiquitinated H2B on one face of the nucleosome which stimulates the methylation of H3 on the opposing face.</text>
</comment>
<accession>R4XBY2</accession>
<evidence type="ECO:0000256" key="8">
    <source>
        <dbReference type="ARBA" id="ARBA00022691"/>
    </source>
</evidence>
<evidence type="ECO:0000256" key="2">
    <source>
        <dbReference type="ARBA" id="ARBA00004286"/>
    </source>
</evidence>
<comment type="catalytic activity">
    <reaction evidence="15">
        <text>N(6)-methyl-L-lysyl(4)-[histone H3] + S-adenosyl-L-methionine = N(6),N(6)-dimethyl-L-lysyl(4)-[histone H3] + S-adenosyl-L-homocysteine + H(+)</text>
        <dbReference type="Rhea" id="RHEA:60268"/>
        <dbReference type="Rhea" id="RHEA-COMP:15540"/>
        <dbReference type="Rhea" id="RHEA-COMP:15543"/>
        <dbReference type="ChEBI" id="CHEBI:15378"/>
        <dbReference type="ChEBI" id="CHEBI:57856"/>
        <dbReference type="ChEBI" id="CHEBI:59789"/>
        <dbReference type="ChEBI" id="CHEBI:61929"/>
        <dbReference type="ChEBI" id="CHEBI:61976"/>
    </reaction>
</comment>
<dbReference type="AlphaFoldDB" id="R4XBY2"/>